<dbReference type="GO" id="GO:0005524">
    <property type="term" value="F:ATP binding"/>
    <property type="evidence" value="ECO:0007669"/>
    <property type="project" value="UniProtKB-KW"/>
</dbReference>
<dbReference type="Gene3D" id="1.10.560.10">
    <property type="entry name" value="GroEL-like equatorial domain"/>
    <property type="match status" value="1"/>
</dbReference>
<organism evidence="9 11">
    <name type="scientific">Aphanomyces astaci</name>
    <name type="common">Crayfish plague agent</name>
    <dbReference type="NCBI Taxonomy" id="112090"/>
    <lineage>
        <taxon>Eukaryota</taxon>
        <taxon>Sar</taxon>
        <taxon>Stramenopiles</taxon>
        <taxon>Oomycota</taxon>
        <taxon>Saprolegniomycetes</taxon>
        <taxon>Saprolegniales</taxon>
        <taxon>Verrucalvaceae</taxon>
        <taxon>Aphanomyces</taxon>
    </lineage>
</organism>
<protein>
    <recommendedName>
        <fullName evidence="7">CCT-theta</fullName>
    </recommendedName>
</protein>
<dbReference type="EMBL" id="QUTF01012020">
    <property type="protein sequence ID" value="RHZ25826.1"/>
    <property type="molecule type" value="Genomic_DNA"/>
</dbReference>
<evidence type="ECO:0000256" key="7">
    <source>
        <dbReference type="ARBA" id="ARBA00029602"/>
    </source>
</evidence>
<keyword evidence="5 8" id="KW-0067">ATP-binding</keyword>
<sequence>MGCRCIRIHERKEVELRQAENMRTGGDGNGTVILLELGTGMELRRYDMEAAVISATWHGGEFILGDLVGNLMGVDEFDVRWIKRMDIDLPFHDHSAPAATTSAYDCDDQLCSYVAVSNEMAHLKTSEVAFLSTVAKQRLTTYDGNLWEFYDVGDRKLTPLVCLPGTVGGPLIFHRVITALQEAGGYRVIAVRHISNTLLCGPIKNGKMAKSMGFNPAAGLSGLLKDGHKHFEGVDEAVAKNIEAVKQLADISRTSLGPNGMRKLVINHLDKIFVTSDTATIVQELEVVHPAAKMVVMAAKMQQTEFGDATNLVVSIAGELLMQAAGLLRMGLHASEIVTGYKKAYEKALEILNTLEVHAVRDVRNQAELEKIIRPVVGAKQYGYEDVLATLVAEAALTVFPNKPKAAKINVDNIRVTKIMGGNVFDSRVVKGMVVQRDTEGSVKKVDGAKVAVFGCGIEVSSTEAKSTVLIKTADELMNYNKGEEERLDEAIRAISESGATVVIAGGSISEMALHFLEKYHLLSIRIQSKWELRRLCRAVNATALVRLGAPTPEEMGFCDHVSVQEVGGKKITVFRQDQEDAKMATIILRASTDNVLNDLERAIDDGVNTVKAACKDGRFVAGGGATEIEVARQIEAFGNTIPGLDQYAIKKFAEALEIVPRMLAENAGQQGTEVISSLYAAHGAGKANAGVDVETGVVENMLAANVVDHLETKKAALRLGADVAITVLRVDQIIMAKAAGGPKPRGA</sequence>
<dbReference type="InterPro" id="IPR029058">
    <property type="entry name" value="AB_hydrolase_fold"/>
</dbReference>
<keyword evidence="4 8" id="KW-0547">Nucleotide-binding</keyword>
<dbReference type="GO" id="GO:0140662">
    <property type="term" value="F:ATP-dependent protein folding chaperone"/>
    <property type="evidence" value="ECO:0007669"/>
    <property type="project" value="InterPro"/>
</dbReference>
<dbReference type="Gene3D" id="3.30.260.10">
    <property type="entry name" value="TCP-1-like chaperonin intermediate domain"/>
    <property type="match status" value="1"/>
</dbReference>
<dbReference type="InterPro" id="IPR027413">
    <property type="entry name" value="GROEL-like_equatorial_sf"/>
</dbReference>
<dbReference type="Proteomes" id="UP000265716">
    <property type="component" value="Unassembled WGS sequence"/>
</dbReference>
<dbReference type="PRINTS" id="PR00304">
    <property type="entry name" value="TCOMPLEXTCP1"/>
</dbReference>
<keyword evidence="6 8" id="KW-0143">Chaperone</keyword>
<name>A0A397E2G2_APHAT</name>
<dbReference type="InterPro" id="IPR002194">
    <property type="entry name" value="Chaperonin_TCP-1_CS"/>
</dbReference>
<dbReference type="PROSITE" id="PS00750">
    <property type="entry name" value="TCP1_1"/>
    <property type="match status" value="1"/>
</dbReference>
<evidence type="ECO:0000313" key="10">
    <source>
        <dbReference type="EMBL" id="RHZ25826.1"/>
    </source>
</evidence>
<dbReference type="GO" id="GO:0005737">
    <property type="term" value="C:cytoplasm"/>
    <property type="evidence" value="ECO:0007669"/>
    <property type="project" value="UniProtKB-SubCell"/>
</dbReference>
<dbReference type="Pfam" id="PF00118">
    <property type="entry name" value="Cpn60_TCP1"/>
    <property type="match status" value="1"/>
</dbReference>
<evidence type="ECO:0000256" key="4">
    <source>
        <dbReference type="ARBA" id="ARBA00022741"/>
    </source>
</evidence>
<dbReference type="InterPro" id="IPR012721">
    <property type="entry name" value="Chap_CCT_theta"/>
</dbReference>
<dbReference type="FunFam" id="3.50.7.10:FF:000008">
    <property type="entry name" value="T-complex protein 1 subunit theta"/>
    <property type="match status" value="1"/>
</dbReference>
<dbReference type="GO" id="GO:0016887">
    <property type="term" value="F:ATP hydrolysis activity"/>
    <property type="evidence" value="ECO:0007669"/>
    <property type="project" value="InterPro"/>
</dbReference>
<dbReference type="CDD" id="cd03341">
    <property type="entry name" value="TCP1_theta"/>
    <property type="match status" value="1"/>
</dbReference>
<comment type="caution">
    <text evidence="9">The sequence shown here is derived from an EMBL/GenBank/DDBJ whole genome shotgun (WGS) entry which is preliminary data.</text>
</comment>
<accession>A0A397E2G2</accession>
<comment type="similarity">
    <text evidence="2 8">Belongs to the TCP-1 chaperonin family.</text>
</comment>
<evidence type="ECO:0000256" key="8">
    <source>
        <dbReference type="RuleBase" id="RU004187"/>
    </source>
</evidence>
<evidence type="ECO:0000256" key="6">
    <source>
        <dbReference type="ARBA" id="ARBA00023186"/>
    </source>
</evidence>
<dbReference type="AlphaFoldDB" id="A0A397E2G2"/>
<keyword evidence="3" id="KW-0963">Cytoplasm</keyword>
<dbReference type="EMBL" id="QUTC01002861">
    <property type="protein sequence ID" value="RHY72618.1"/>
    <property type="molecule type" value="Genomic_DNA"/>
</dbReference>
<dbReference type="SUPFAM" id="SSF48592">
    <property type="entry name" value="GroEL equatorial domain-like"/>
    <property type="match status" value="1"/>
</dbReference>
<dbReference type="Gene3D" id="3.50.7.10">
    <property type="entry name" value="GroEL"/>
    <property type="match status" value="1"/>
</dbReference>
<dbReference type="InterPro" id="IPR002423">
    <property type="entry name" value="Cpn60/GroEL/TCP-1"/>
</dbReference>
<evidence type="ECO:0000256" key="1">
    <source>
        <dbReference type="ARBA" id="ARBA00004496"/>
    </source>
</evidence>
<dbReference type="Proteomes" id="UP000286510">
    <property type="component" value="Unassembled WGS sequence"/>
</dbReference>
<evidence type="ECO:0000256" key="2">
    <source>
        <dbReference type="ARBA" id="ARBA00008020"/>
    </source>
</evidence>
<dbReference type="VEuPathDB" id="FungiDB:H257_03001"/>
<dbReference type="VEuPathDB" id="FungiDB:H257_03000"/>
<evidence type="ECO:0000256" key="3">
    <source>
        <dbReference type="ARBA" id="ARBA00022490"/>
    </source>
</evidence>
<dbReference type="SUPFAM" id="SSF52029">
    <property type="entry name" value="GroEL apical domain-like"/>
    <property type="match status" value="1"/>
</dbReference>
<dbReference type="VEuPathDB" id="FungiDB:H257_02999"/>
<dbReference type="PANTHER" id="PTHR11353">
    <property type="entry name" value="CHAPERONIN"/>
    <property type="match status" value="1"/>
</dbReference>
<comment type="subcellular location">
    <subcellularLocation>
        <location evidence="1">Cytoplasm</location>
    </subcellularLocation>
</comment>
<evidence type="ECO:0000256" key="5">
    <source>
        <dbReference type="ARBA" id="ARBA00022840"/>
    </source>
</evidence>
<dbReference type="SUPFAM" id="SSF54849">
    <property type="entry name" value="GroEL-intermediate domain like"/>
    <property type="match status" value="1"/>
</dbReference>
<dbReference type="InterPro" id="IPR027409">
    <property type="entry name" value="GroEL-like_apical_dom_sf"/>
</dbReference>
<dbReference type="InterPro" id="IPR027410">
    <property type="entry name" value="TCP-1-like_intermed_sf"/>
</dbReference>
<evidence type="ECO:0000313" key="11">
    <source>
        <dbReference type="Proteomes" id="UP000265716"/>
    </source>
</evidence>
<evidence type="ECO:0000313" key="9">
    <source>
        <dbReference type="EMBL" id="RHY72618.1"/>
    </source>
</evidence>
<evidence type="ECO:0000313" key="12">
    <source>
        <dbReference type="Proteomes" id="UP000286510"/>
    </source>
</evidence>
<gene>
    <name evidence="10" type="ORF">DYB26_003569</name>
    <name evidence="9" type="ORF">DYB38_002632</name>
</gene>
<reference evidence="11 12" key="1">
    <citation type="submission" date="2018-08" db="EMBL/GenBank/DDBJ databases">
        <title>Aphanomyces genome sequencing and annotation.</title>
        <authorList>
            <person name="Minardi D."/>
            <person name="Oidtmann B."/>
            <person name="Van Der Giezen M."/>
            <person name="Studholme D.J."/>
        </authorList>
    </citation>
    <scope>NUCLEOTIDE SEQUENCE [LARGE SCALE GENOMIC DNA]</scope>
    <source>
        <strain evidence="10 12">FDL457</strain>
        <strain evidence="9 11">SA</strain>
    </source>
</reference>
<dbReference type="SUPFAM" id="SSF53474">
    <property type="entry name" value="alpha/beta-Hydrolases"/>
    <property type="match status" value="1"/>
</dbReference>
<dbReference type="NCBIfam" id="TIGR02346">
    <property type="entry name" value="chap_CCT_theta"/>
    <property type="match status" value="1"/>
</dbReference>
<dbReference type="InterPro" id="IPR017998">
    <property type="entry name" value="Chaperone_TCP-1"/>
</dbReference>
<dbReference type="GO" id="GO:0051082">
    <property type="term" value="F:unfolded protein binding"/>
    <property type="evidence" value="ECO:0007669"/>
    <property type="project" value="InterPro"/>
</dbReference>
<proteinExistence type="inferred from homology"/>
<dbReference type="Gene3D" id="3.40.50.1820">
    <property type="entry name" value="alpha/beta hydrolase"/>
    <property type="match status" value="1"/>
</dbReference>